<protein>
    <submittedName>
        <fullName evidence="2">Uma2 family endonuclease</fullName>
    </submittedName>
</protein>
<evidence type="ECO:0000313" key="2">
    <source>
        <dbReference type="EMBL" id="QKD82870.1"/>
    </source>
</evidence>
<dbReference type="InterPro" id="IPR012296">
    <property type="entry name" value="Nuclease_put_TT1808"/>
</dbReference>
<accession>A0A6M8BF42</accession>
<dbReference type="PANTHER" id="PTHR34107:SF7">
    <property type="entry name" value="SLR2092 PROTEIN"/>
    <property type="match status" value="1"/>
</dbReference>
<dbReference type="Pfam" id="PF05685">
    <property type="entry name" value="Uma2"/>
    <property type="match status" value="1"/>
</dbReference>
<dbReference type="CDD" id="cd06260">
    <property type="entry name" value="DUF820-like"/>
    <property type="match status" value="1"/>
</dbReference>
<dbReference type="GO" id="GO:0004519">
    <property type="term" value="F:endonuclease activity"/>
    <property type="evidence" value="ECO:0007669"/>
    <property type="project" value="UniProtKB-KW"/>
</dbReference>
<evidence type="ECO:0000313" key="3">
    <source>
        <dbReference type="Proteomes" id="UP000505210"/>
    </source>
</evidence>
<dbReference type="SUPFAM" id="SSF52980">
    <property type="entry name" value="Restriction endonuclease-like"/>
    <property type="match status" value="1"/>
</dbReference>
<keyword evidence="2" id="KW-0540">Nuclease</keyword>
<gene>
    <name evidence="2" type="ORF">HPC62_12345</name>
</gene>
<dbReference type="RefSeq" id="WP_172356063.1">
    <property type="nucleotide sequence ID" value="NZ_CP053661.1"/>
</dbReference>
<dbReference type="InterPro" id="IPR008538">
    <property type="entry name" value="Uma2"/>
</dbReference>
<dbReference type="AlphaFoldDB" id="A0A6M8BF42"/>
<reference evidence="2 3" key="1">
    <citation type="submission" date="2020-05" db="EMBL/GenBank/DDBJ databases">
        <title>Complete genome sequence of of a novel Thermoleptolyngbya strain isolated from hot springs of Ganzi, Sichuan China.</title>
        <authorList>
            <person name="Tang J."/>
            <person name="Daroch M."/>
            <person name="Li L."/>
            <person name="Waleron K."/>
            <person name="Waleron M."/>
            <person name="Waleron M."/>
        </authorList>
    </citation>
    <scope>NUCLEOTIDE SEQUENCE [LARGE SCALE GENOMIC DNA]</scope>
    <source>
        <strain evidence="2 3">PKUAC-SCTA183</strain>
    </source>
</reference>
<organism evidence="2 3">
    <name type="scientific">Thermoleptolyngbya sichuanensis A183</name>
    <dbReference type="NCBI Taxonomy" id="2737172"/>
    <lineage>
        <taxon>Bacteria</taxon>
        <taxon>Bacillati</taxon>
        <taxon>Cyanobacteriota</taxon>
        <taxon>Cyanophyceae</taxon>
        <taxon>Oculatellales</taxon>
        <taxon>Oculatellaceae</taxon>
        <taxon>Thermoleptolyngbya</taxon>
        <taxon>Thermoleptolyngbya sichuanensis</taxon>
    </lineage>
</organism>
<dbReference type="InterPro" id="IPR011335">
    <property type="entry name" value="Restrct_endonuc-II-like"/>
</dbReference>
<sequence>MNLTLHLGTAIALTDEQFERLARANRDVRIERSATGELILLPPTGGETGNRNLDISGQLWLWNRTARLGVAFDSSTGFRLPNGAIRSPDAAWVRQERWNALAPEDRKRFPPLCPDFVIELCSESDDWPVLQAKMRKYIENGLVLGWLIDPRTRQFEVYRRDRPPERLENPASLPEEGFLPGFVLDLSGIWLSE</sequence>
<keyword evidence="2" id="KW-0255">Endonuclease</keyword>
<keyword evidence="2" id="KW-0378">Hydrolase</keyword>
<dbReference type="PANTHER" id="PTHR34107">
    <property type="entry name" value="SLL0198 PROTEIN-RELATED"/>
    <property type="match status" value="1"/>
</dbReference>
<dbReference type="KEGG" id="theu:HPC62_12345"/>
<dbReference type="Proteomes" id="UP000505210">
    <property type="component" value="Chromosome"/>
</dbReference>
<name>A0A6M8BF42_9CYAN</name>
<proteinExistence type="predicted"/>
<dbReference type="EMBL" id="CP053661">
    <property type="protein sequence ID" value="QKD82870.1"/>
    <property type="molecule type" value="Genomic_DNA"/>
</dbReference>
<evidence type="ECO:0000259" key="1">
    <source>
        <dbReference type="Pfam" id="PF05685"/>
    </source>
</evidence>
<feature type="domain" description="Putative restriction endonuclease" evidence="1">
    <location>
        <begin position="16"/>
        <end position="186"/>
    </location>
</feature>
<keyword evidence="3" id="KW-1185">Reference proteome</keyword>
<dbReference type="Gene3D" id="3.90.1570.10">
    <property type="entry name" value="tt1808, chain A"/>
    <property type="match status" value="1"/>
</dbReference>